<keyword evidence="2" id="KW-0175">Coiled coil</keyword>
<feature type="domain" description="Peptidoglycan binding-like" evidence="5">
    <location>
        <begin position="162"/>
        <end position="204"/>
    </location>
</feature>
<dbReference type="Pfam" id="PF01471">
    <property type="entry name" value="PG_binding_1"/>
    <property type="match status" value="1"/>
</dbReference>
<feature type="compositionally biased region" description="Basic and acidic residues" evidence="3">
    <location>
        <begin position="1"/>
        <end position="11"/>
    </location>
</feature>
<reference evidence="6" key="1">
    <citation type="submission" date="2024-06" db="EMBL/GenBank/DDBJ databases">
        <title>The genome sequences of Kitasatospora sp. strain HUAS MG31.</title>
        <authorList>
            <person name="Mo P."/>
        </authorList>
    </citation>
    <scope>NUCLEOTIDE SEQUENCE</scope>
    <source>
        <strain evidence="6">HUAS MG31</strain>
    </source>
</reference>
<dbReference type="SUPFAM" id="SSF47090">
    <property type="entry name" value="PGBD-like"/>
    <property type="match status" value="1"/>
</dbReference>
<dbReference type="InterPro" id="IPR036365">
    <property type="entry name" value="PGBD-like_sf"/>
</dbReference>
<feature type="transmembrane region" description="Helical" evidence="4">
    <location>
        <begin position="38"/>
        <end position="60"/>
    </location>
</feature>
<keyword evidence="4" id="KW-1133">Transmembrane helix</keyword>
<keyword evidence="4" id="KW-0472">Membrane</keyword>
<dbReference type="Gene3D" id="1.10.101.10">
    <property type="entry name" value="PGBD-like superfamily/PGBD"/>
    <property type="match status" value="1"/>
</dbReference>
<dbReference type="InterPro" id="IPR036366">
    <property type="entry name" value="PGBDSf"/>
</dbReference>
<organism evidence="6">
    <name type="scientific">Kitasatospora camelliae</name>
    <dbReference type="NCBI Taxonomy" id="3156397"/>
    <lineage>
        <taxon>Bacteria</taxon>
        <taxon>Bacillati</taxon>
        <taxon>Actinomycetota</taxon>
        <taxon>Actinomycetes</taxon>
        <taxon>Kitasatosporales</taxon>
        <taxon>Streptomycetaceae</taxon>
        <taxon>Kitasatospora</taxon>
    </lineage>
</organism>
<dbReference type="RefSeq" id="WP_354641530.1">
    <property type="nucleotide sequence ID" value="NZ_CP159872.1"/>
</dbReference>
<evidence type="ECO:0000259" key="5">
    <source>
        <dbReference type="Pfam" id="PF01471"/>
    </source>
</evidence>
<evidence type="ECO:0000313" key="6">
    <source>
        <dbReference type="EMBL" id="XCM80594.1"/>
    </source>
</evidence>
<keyword evidence="4" id="KW-0812">Transmembrane</keyword>
<dbReference type="PANTHER" id="PTHR32347">
    <property type="entry name" value="EFFLUX SYSTEM COMPONENT YKNX-RELATED"/>
    <property type="match status" value="1"/>
</dbReference>
<proteinExistence type="predicted"/>
<comment type="subcellular location">
    <subcellularLocation>
        <location evidence="1">Cell envelope</location>
    </subcellularLocation>
</comment>
<dbReference type="GO" id="GO:0030313">
    <property type="term" value="C:cell envelope"/>
    <property type="evidence" value="ECO:0007669"/>
    <property type="project" value="UniProtKB-SubCell"/>
</dbReference>
<dbReference type="KEGG" id="kcm:ABWK59_17545"/>
<sequence>MSELAQRHVEDTVAPGGPPAPDQDRALGPSRLARRRRLLLLTTVLAAVAAGGGLAAASLVKSPAERAADTAPPPPTLITAPVTSRVLTRSTVVRGQVYPPTRYDVAPAAASTEITQLYLSEAPVRAGDQVANGQLLAEVSGQPLFVLRGAVPAYRDLKPGSSGGDVTELRAALEELGFDSGSDPEGSYGRGTAAAVTAYYRSLGYRPPTTGPATQQAVDAARRQVDGDQAALDALREQAAAPTPPPTTPGRPGLDRQLADARRKLTESKEALAAAEAVNGPMVPAGEVVFLPGLPATVTAVNGAVGAPVSGALLSLTSGPLAVTGQLSPAQAAGITPGMAVEILSESTGRTIRGTVADLGTPATTPPAGRVVPIGAAAAAPAGAGQGGPGAAPGQGGQAGPNQAGQVPAYVPVRITPAEPLPADFSGQNVRITVLRDAAAAPVLSVPVAAVSTDASGRTSVTRVDPDGQRTTVPVAAGVSAAGFVGVTPADGARLREGDLVAVGR</sequence>
<dbReference type="EMBL" id="CP159872">
    <property type="protein sequence ID" value="XCM80594.1"/>
    <property type="molecule type" value="Genomic_DNA"/>
</dbReference>
<evidence type="ECO:0000256" key="2">
    <source>
        <dbReference type="ARBA" id="ARBA00023054"/>
    </source>
</evidence>
<evidence type="ECO:0000256" key="1">
    <source>
        <dbReference type="ARBA" id="ARBA00004196"/>
    </source>
</evidence>
<dbReference type="Gene3D" id="2.40.420.20">
    <property type="match status" value="1"/>
</dbReference>
<protein>
    <submittedName>
        <fullName evidence="6">Peptidoglycan-binding protein</fullName>
    </submittedName>
</protein>
<name>A0AAU8JXM1_9ACTN</name>
<accession>A0AAU8JXM1</accession>
<evidence type="ECO:0000256" key="3">
    <source>
        <dbReference type="SAM" id="MobiDB-lite"/>
    </source>
</evidence>
<feature type="region of interest" description="Disordered" evidence="3">
    <location>
        <begin position="1"/>
        <end position="27"/>
    </location>
</feature>
<gene>
    <name evidence="6" type="ORF">ABWK59_17545</name>
</gene>
<dbReference type="InterPro" id="IPR050465">
    <property type="entry name" value="UPF0194_transport"/>
</dbReference>
<evidence type="ECO:0000256" key="4">
    <source>
        <dbReference type="SAM" id="Phobius"/>
    </source>
</evidence>
<dbReference type="AlphaFoldDB" id="A0AAU8JXM1"/>
<feature type="region of interest" description="Disordered" evidence="3">
    <location>
        <begin position="236"/>
        <end position="255"/>
    </location>
</feature>
<feature type="region of interest" description="Disordered" evidence="3">
    <location>
        <begin position="380"/>
        <end position="405"/>
    </location>
</feature>
<dbReference type="InterPro" id="IPR002477">
    <property type="entry name" value="Peptidoglycan-bd-like"/>
</dbReference>
<feature type="compositionally biased region" description="Gly residues" evidence="3">
    <location>
        <begin position="384"/>
        <end position="399"/>
    </location>
</feature>
<dbReference type="PANTHER" id="PTHR32347:SF23">
    <property type="entry name" value="BLL5650 PROTEIN"/>
    <property type="match status" value="1"/>
</dbReference>